<dbReference type="GO" id="GO:0004190">
    <property type="term" value="F:aspartic-type endopeptidase activity"/>
    <property type="evidence" value="ECO:0007669"/>
    <property type="project" value="InterPro"/>
</dbReference>
<dbReference type="OrthoDB" id="5853681at2759"/>
<dbReference type="Proteomes" id="UP000286415">
    <property type="component" value="Unassembled WGS sequence"/>
</dbReference>
<dbReference type="InterPro" id="IPR001461">
    <property type="entry name" value="Aspartic_peptidase_A1"/>
</dbReference>
<proteinExistence type="inferred from homology"/>
<name>A0A8T1M569_CLOSI</name>
<accession>A0A8T1M569</accession>
<feature type="domain" description="Peptidase A1" evidence="3">
    <location>
        <begin position="1"/>
        <end position="272"/>
    </location>
</feature>
<dbReference type="PANTHER" id="PTHR47966:SF51">
    <property type="entry name" value="BETA-SITE APP-CLEAVING ENZYME, ISOFORM A-RELATED"/>
    <property type="match status" value="1"/>
</dbReference>
<evidence type="ECO:0000313" key="5">
    <source>
        <dbReference type="Proteomes" id="UP000286415"/>
    </source>
</evidence>
<dbReference type="PROSITE" id="PS51767">
    <property type="entry name" value="PEPTIDASE_A1"/>
    <property type="match status" value="1"/>
</dbReference>
<sequence length="276" mass="31492">MIKNAYIPNDSETYVNTKREVTSPYGNYVATGHMAGDLVKLQSWQFLTYFSVVNKVQGHTDPLHLFDGIFGLSAVQFLQNFDSTSLYDMVTQGLISRHMFAFVFRRGGVDGKLIFGEFSEEDIPEEVKYVPLLDISVTGGHWMISTPMVFYENSLDWCTQLRTVVDTGTVKVYLPAPLVHTLLIRIWAQLRDNEYYVPCNAIPAMPMIVFQFENFRLTWEPQHYIFQLSPEVCQPRFMAVAPNSPYDMIFGMALLRNYATVFDLTGGKLGFTQLIG</sequence>
<dbReference type="Pfam" id="PF00026">
    <property type="entry name" value="Asp"/>
    <property type="match status" value="1"/>
</dbReference>
<evidence type="ECO:0000259" key="3">
    <source>
        <dbReference type="PROSITE" id="PS51767"/>
    </source>
</evidence>
<gene>
    <name evidence="4" type="ORF">CSKR_111820</name>
</gene>
<comment type="caution">
    <text evidence="4">The sequence shown here is derived from an EMBL/GenBank/DDBJ whole genome shotgun (WGS) entry which is preliminary data.</text>
</comment>
<dbReference type="InterPro" id="IPR021109">
    <property type="entry name" value="Peptidase_aspartic_dom_sf"/>
</dbReference>
<organism evidence="4 5">
    <name type="scientific">Clonorchis sinensis</name>
    <name type="common">Chinese liver fluke</name>
    <dbReference type="NCBI Taxonomy" id="79923"/>
    <lineage>
        <taxon>Eukaryota</taxon>
        <taxon>Metazoa</taxon>
        <taxon>Spiralia</taxon>
        <taxon>Lophotrochozoa</taxon>
        <taxon>Platyhelminthes</taxon>
        <taxon>Trematoda</taxon>
        <taxon>Digenea</taxon>
        <taxon>Opisthorchiida</taxon>
        <taxon>Opisthorchiata</taxon>
        <taxon>Opisthorchiidae</taxon>
        <taxon>Clonorchis</taxon>
    </lineage>
</organism>
<dbReference type="Gene3D" id="2.40.70.10">
    <property type="entry name" value="Acid Proteases"/>
    <property type="match status" value="2"/>
</dbReference>
<feature type="disulfide bond" evidence="2">
    <location>
        <begin position="199"/>
        <end position="233"/>
    </location>
</feature>
<keyword evidence="5" id="KW-1185">Reference proteome</keyword>
<reference evidence="4 5" key="1">
    <citation type="journal article" date="2018" name="Biotechnol. Adv.">
        <title>Improved genomic resources and new bioinformatic workflow for the carcinogenic parasite Clonorchis sinensis: Biotechnological implications.</title>
        <authorList>
            <person name="Wang D."/>
            <person name="Korhonen P.K."/>
            <person name="Gasser R.B."/>
            <person name="Young N.D."/>
        </authorList>
    </citation>
    <scope>NUCLEOTIDE SEQUENCE [LARGE SCALE GENOMIC DNA]</scope>
    <source>
        <strain evidence="4">Cs-k2</strain>
    </source>
</reference>
<comment type="similarity">
    <text evidence="1">Belongs to the peptidase A1 family.</text>
</comment>
<dbReference type="SUPFAM" id="SSF50630">
    <property type="entry name" value="Acid proteases"/>
    <property type="match status" value="1"/>
</dbReference>
<reference evidence="4 5" key="2">
    <citation type="journal article" date="2021" name="Genomics">
        <title>High-quality reference genome for Clonorchis sinensis.</title>
        <authorList>
            <person name="Young N.D."/>
            <person name="Stroehlein A.J."/>
            <person name="Kinkar L."/>
            <person name="Wang T."/>
            <person name="Sohn W.M."/>
            <person name="Chang B.C.H."/>
            <person name="Kaur P."/>
            <person name="Weisz D."/>
            <person name="Dudchenko O."/>
            <person name="Aiden E.L."/>
            <person name="Korhonen P.K."/>
            <person name="Gasser R.B."/>
        </authorList>
    </citation>
    <scope>NUCLEOTIDE SEQUENCE [LARGE SCALE GENOMIC DNA]</scope>
    <source>
        <strain evidence="4">Cs-k2</strain>
    </source>
</reference>
<evidence type="ECO:0000256" key="2">
    <source>
        <dbReference type="PIRSR" id="PIRSR601461-2"/>
    </source>
</evidence>
<dbReference type="PANTHER" id="PTHR47966">
    <property type="entry name" value="BETA-SITE APP-CLEAVING ENZYME, ISOFORM A-RELATED"/>
    <property type="match status" value="1"/>
</dbReference>
<dbReference type="EMBL" id="NIRI02000056">
    <property type="protein sequence ID" value="KAG5444280.1"/>
    <property type="molecule type" value="Genomic_DNA"/>
</dbReference>
<keyword evidence="2" id="KW-1015">Disulfide bond</keyword>
<dbReference type="GO" id="GO:0006508">
    <property type="term" value="P:proteolysis"/>
    <property type="evidence" value="ECO:0007669"/>
    <property type="project" value="InterPro"/>
</dbReference>
<evidence type="ECO:0000256" key="1">
    <source>
        <dbReference type="ARBA" id="ARBA00007447"/>
    </source>
</evidence>
<dbReference type="InterPro" id="IPR033121">
    <property type="entry name" value="PEPTIDASE_A1"/>
</dbReference>
<dbReference type="AlphaFoldDB" id="A0A8T1M569"/>
<dbReference type="InterPro" id="IPR034164">
    <property type="entry name" value="Pepsin-like_dom"/>
</dbReference>
<evidence type="ECO:0000313" key="4">
    <source>
        <dbReference type="EMBL" id="KAG5444280.1"/>
    </source>
</evidence>
<protein>
    <submittedName>
        <fullName evidence="4">Pregnancy-associated glycoprotein 2</fullName>
    </submittedName>
</protein>
<dbReference type="CDD" id="cd05471">
    <property type="entry name" value="pepsin_like"/>
    <property type="match status" value="1"/>
</dbReference>